<dbReference type="PROSITE" id="PS51155">
    <property type="entry name" value="CHIT_BIND_RR_2"/>
    <property type="match status" value="1"/>
</dbReference>
<dbReference type="InterPro" id="IPR031311">
    <property type="entry name" value="CHIT_BIND_RR_consensus"/>
</dbReference>
<evidence type="ECO:0000256" key="4">
    <source>
        <dbReference type="SAM" id="SignalP"/>
    </source>
</evidence>
<feature type="compositionally biased region" description="Basic and acidic residues" evidence="3">
    <location>
        <begin position="177"/>
        <end position="189"/>
    </location>
</feature>
<evidence type="ECO:0008006" key="7">
    <source>
        <dbReference type="Google" id="ProtNLM"/>
    </source>
</evidence>
<evidence type="ECO:0000256" key="2">
    <source>
        <dbReference type="PROSITE-ProRule" id="PRU00497"/>
    </source>
</evidence>
<dbReference type="Pfam" id="PF00379">
    <property type="entry name" value="Chitin_bind_4"/>
    <property type="match status" value="1"/>
</dbReference>
<proteinExistence type="predicted"/>
<dbReference type="InterPro" id="IPR000618">
    <property type="entry name" value="Insect_cuticle"/>
</dbReference>
<evidence type="ECO:0000313" key="6">
    <source>
        <dbReference type="Proteomes" id="UP001154329"/>
    </source>
</evidence>
<gene>
    <name evidence="5" type="ORF">APHIGO_LOCUS553</name>
</gene>
<keyword evidence="6" id="KW-1185">Reference proteome</keyword>
<feature type="region of interest" description="Disordered" evidence="3">
    <location>
        <begin position="303"/>
        <end position="324"/>
    </location>
</feature>
<reference evidence="5" key="1">
    <citation type="submission" date="2022-02" db="EMBL/GenBank/DDBJ databases">
        <authorList>
            <person name="King R."/>
        </authorList>
    </citation>
    <scope>NUCLEOTIDE SEQUENCE</scope>
</reference>
<organism evidence="5 6">
    <name type="scientific">Aphis gossypii</name>
    <name type="common">Cotton aphid</name>
    <dbReference type="NCBI Taxonomy" id="80765"/>
    <lineage>
        <taxon>Eukaryota</taxon>
        <taxon>Metazoa</taxon>
        <taxon>Ecdysozoa</taxon>
        <taxon>Arthropoda</taxon>
        <taxon>Hexapoda</taxon>
        <taxon>Insecta</taxon>
        <taxon>Pterygota</taxon>
        <taxon>Neoptera</taxon>
        <taxon>Paraneoptera</taxon>
        <taxon>Hemiptera</taxon>
        <taxon>Sternorrhyncha</taxon>
        <taxon>Aphidomorpha</taxon>
        <taxon>Aphidoidea</taxon>
        <taxon>Aphididae</taxon>
        <taxon>Aphidini</taxon>
        <taxon>Aphis</taxon>
        <taxon>Aphis</taxon>
    </lineage>
</organism>
<feature type="region of interest" description="Disordered" evidence="3">
    <location>
        <begin position="267"/>
        <end position="288"/>
    </location>
</feature>
<reference evidence="5" key="2">
    <citation type="submission" date="2022-10" db="EMBL/GenBank/DDBJ databases">
        <authorList>
            <consortium name="ENA_rothamsted_submissions"/>
            <consortium name="culmorum"/>
            <person name="King R."/>
        </authorList>
    </citation>
    <scope>NUCLEOTIDE SEQUENCE</scope>
</reference>
<feature type="chain" id="PRO_5040255775" description="Cuticle protein 6" evidence="4">
    <location>
        <begin position="20"/>
        <end position="655"/>
    </location>
</feature>
<dbReference type="PANTHER" id="PTHR10380:SF173">
    <property type="entry name" value="CUTICULAR PROTEIN 47EF, ISOFORM C-RELATED"/>
    <property type="match status" value="1"/>
</dbReference>
<sequence length="655" mass="72080">MMRLSSAIVVLMIVAAASSAGIYPATTGSKGAALGRTKSGTNRDTSGDSFHVQSPDGQYVFGHANGEQGRAEMRDSDGTVTGYYSYADGDGRVVRVDYVADKGGYRVLSNTGVPSASVTVETEDGGAPAAVSDFRKMYSDLTRRIKSKVVQRGQKVVDSNGGGQRPVVIDPIPYPTEETKHSNNEEKPNFPDWNQVKMSTTQNPKDGIEHNEGQQQHQETVDPNWDSVKITTYKPNIKGNDNDNDNKFIDDLKNENVITTEMPSVPFVPIQPQVPSRGDRKGGYSNTVFNEDNAKEITTEISNSRIGGESTAIDDTQNNSPVTKPISIVNNIQTTVSYNDRPAQSTERSDGSLDFQTTISGVKQFDEYSTASVISESATEHYQTIKENEDKIKIPSETDVLVTVKPLQENNESFENVPTTVEPSRQTDVQVTENSRFSVDYTTIETAVKGKSSSIPTLRPLYESEITSSQTTGVPFIADYTTIETVSGQPALVSTLRPLYESEVTTSQTRGRVGDTETATATDAAGIQYVTEQNNNNEDRPEFRTLEPTESIGTTIRPDFENSQQAQEEIVWPEIPQEPVPQVLLPLDPYPAEDPQTKRAGVKTNRPNDSRTVRQYRQDEMNSTVNVSEIETTTLTSNDDENGDMFNFPRFYIIG</sequence>
<dbReference type="PANTHER" id="PTHR10380">
    <property type="entry name" value="CUTICLE PROTEIN"/>
    <property type="match status" value="1"/>
</dbReference>
<dbReference type="Proteomes" id="UP001154329">
    <property type="component" value="Chromosome 1"/>
</dbReference>
<dbReference type="EMBL" id="OU899034">
    <property type="protein sequence ID" value="CAH1708800.1"/>
    <property type="molecule type" value="Genomic_DNA"/>
</dbReference>
<feature type="signal peptide" evidence="4">
    <location>
        <begin position="1"/>
        <end position="19"/>
    </location>
</feature>
<keyword evidence="1 2" id="KW-0193">Cuticle</keyword>
<accession>A0A9P0IPQ3</accession>
<evidence type="ECO:0000256" key="1">
    <source>
        <dbReference type="ARBA" id="ARBA00022460"/>
    </source>
</evidence>
<dbReference type="InterPro" id="IPR050468">
    <property type="entry name" value="Cuticle_Struct_Prot"/>
</dbReference>
<feature type="compositionally biased region" description="Polar residues" evidence="3">
    <location>
        <begin position="313"/>
        <end position="324"/>
    </location>
</feature>
<dbReference type="PROSITE" id="PS00233">
    <property type="entry name" value="CHIT_BIND_RR_1"/>
    <property type="match status" value="1"/>
</dbReference>
<evidence type="ECO:0000313" key="5">
    <source>
        <dbReference type="EMBL" id="CAH1708800.1"/>
    </source>
</evidence>
<dbReference type="AlphaFoldDB" id="A0A9P0IPQ3"/>
<feature type="region of interest" description="Disordered" evidence="3">
    <location>
        <begin position="152"/>
        <end position="227"/>
    </location>
</feature>
<name>A0A9P0IPQ3_APHGO</name>
<dbReference type="GO" id="GO:0062129">
    <property type="term" value="C:chitin-based extracellular matrix"/>
    <property type="evidence" value="ECO:0007669"/>
    <property type="project" value="TreeGrafter"/>
</dbReference>
<dbReference type="GO" id="GO:0008010">
    <property type="term" value="F:structural constituent of chitin-based larval cuticle"/>
    <property type="evidence" value="ECO:0007669"/>
    <property type="project" value="TreeGrafter"/>
</dbReference>
<keyword evidence="4" id="KW-0732">Signal</keyword>
<feature type="compositionally biased region" description="Polar residues" evidence="3">
    <location>
        <begin position="38"/>
        <end position="56"/>
    </location>
</feature>
<feature type="region of interest" description="Disordered" evidence="3">
    <location>
        <begin position="29"/>
        <end position="57"/>
    </location>
</feature>
<evidence type="ECO:0000256" key="3">
    <source>
        <dbReference type="SAM" id="MobiDB-lite"/>
    </source>
</evidence>
<protein>
    <recommendedName>
        <fullName evidence="7">Cuticle protein 6</fullName>
    </recommendedName>
</protein>